<keyword evidence="2" id="KW-0812">Transmembrane</keyword>
<gene>
    <name evidence="3" type="ORF">PPACK8108_LOCUS22469</name>
</gene>
<protein>
    <submittedName>
        <fullName evidence="3">Expressed protein</fullName>
    </submittedName>
</protein>
<name>A0AAV0BK20_PHAPC</name>
<keyword evidence="2" id="KW-0472">Membrane</keyword>
<evidence type="ECO:0000313" key="3">
    <source>
        <dbReference type="EMBL" id="CAH7687657.1"/>
    </source>
</evidence>
<evidence type="ECO:0000256" key="1">
    <source>
        <dbReference type="SAM" id="MobiDB-lite"/>
    </source>
</evidence>
<accession>A0AAV0BK20</accession>
<reference evidence="3" key="1">
    <citation type="submission" date="2022-06" db="EMBL/GenBank/DDBJ databases">
        <authorList>
            <consortium name="SYNGENTA / RWTH Aachen University"/>
        </authorList>
    </citation>
    <scope>NUCLEOTIDE SEQUENCE</scope>
</reference>
<keyword evidence="4" id="KW-1185">Reference proteome</keyword>
<sequence>MVLYSNELILPRRNKKSLFIKSFVVVIFVGPIPFITRVDSLSLIPLLPQIPISLPKVGEVLTDPIESLLKPSSSSPSASNDPDKVSRHYNRTALEELFKLTLIPYEYPTPSSSYSFQQSNNDNGAVDEGGDSNNTHVQSSSINDHPSSHYKRPDSVEKLSDGSSMRSGKCTDNYGLLWQSSGILEKGSCPQEASIKNCYSLFLSGDPDQHLDPGGRTPRQRIEFLTPGYPDGSQGTFTWKTFLEPNIKSTSQFFHLLQIFSRGDDGPVLTLDAKNSRASILNPKLCSKDCGMKSSIDLSSYKGKTISHAIRIKFGPNGSVDYVVGDSTTNEILMGYSDYGIEVGSQSSSLKFGTYRSSNHEMGESTAYVGEFRLHENR</sequence>
<evidence type="ECO:0000313" key="4">
    <source>
        <dbReference type="Proteomes" id="UP001153365"/>
    </source>
</evidence>
<feature type="region of interest" description="Disordered" evidence="1">
    <location>
        <begin position="113"/>
        <end position="167"/>
    </location>
</feature>
<dbReference type="EMBL" id="CALTRL010005897">
    <property type="protein sequence ID" value="CAH7687657.1"/>
    <property type="molecule type" value="Genomic_DNA"/>
</dbReference>
<feature type="compositionally biased region" description="Basic and acidic residues" evidence="1">
    <location>
        <begin position="151"/>
        <end position="160"/>
    </location>
</feature>
<comment type="caution">
    <text evidence="3">The sequence shown here is derived from an EMBL/GenBank/DDBJ whole genome shotgun (WGS) entry which is preliminary data.</text>
</comment>
<dbReference type="AlphaFoldDB" id="A0AAV0BK20"/>
<dbReference type="Proteomes" id="UP001153365">
    <property type="component" value="Unassembled WGS sequence"/>
</dbReference>
<keyword evidence="2" id="KW-1133">Transmembrane helix</keyword>
<dbReference type="Gene3D" id="2.60.120.200">
    <property type="match status" value="1"/>
</dbReference>
<organism evidence="3 4">
    <name type="scientific">Phakopsora pachyrhizi</name>
    <name type="common">Asian soybean rust disease fungus</name>
    <dbReference type="NCBI Taxonomy" id="170000"/>
    <lineage>
        <taxon>Eukaryota</taxon>
        <taxon>Fungi</taxon>
        <taxon>Dikarya</taxon>
        <taxon>Basidiomycota</taxon>
        <taxon>Pucciniomycotina</taxon>
        <taxon>Pucciniomycetes</taxon>
        <taxon>Pucciniales</taxon>
        <taxon>Phakopsoraceae</taxon>
        <taxon>Phakopsora</taxon>
    </lineage>
</organism>
<proteinExistence type="predicted"/>
<evidence type="ECO:0000256" key="2">
    <source>
        <dbReference type="SAM" id="Phobius"/>
    </source>
</evidence>
<feature type="compositionally biased region" description="Polar residues" evidence="1">
    <location>
        <begin position="131"/>
        <end position="145"/>
    </location>
</feature>
<feature type="transmembrane region" description="Helical" evidence="2">
    <location>
        <begin position="18"/>
        <end position="36"/>
    </location>
</feature>